<dbReference type="RefSeq" id="WP_315956267.1">
    <property type="nucleotide sequence ID" value="NZ_JAWCUD010000027.1"/>
</dbReference>
<dbReference type="Gene3D" id="1.20.120.450">
    <property type="entry name" value="dinb family like domain"/>
    <property type="match status" value="1"/>
</dbReference>
<dbReference type="Pfam" id="PF12867">
    <property type="entry name" value="DinB_2"/>
    <property type="match status" value="1"/>
</dbReference>
<gene>
    <name evidence="2" type="ORF">RQP52_36050</name>
</gene>
<reference evidence="2 3" key="1">
    <citation type="submission" date="2023-10" db="EMBL/GenBank/DDBJ databases">
        <title>Paenibacillus strain PFR10 Genome sequencing and assembly.</title>
        <authorList>
            <person name="Kim I."/>
        </authorList>
    </citation>
    <scope>NUCLEOTIDE SEQUENCE [LARGE SCALE GENOMIC DNA]</scope>
    <source>
        <strain evidence="2 3">PFR10</strain>
    </source>
</reference>
<evidence type="ECO:0000313" key="3">
    <source>
        <dbReference type="Proteomes" id="UP001260980"/>
    </source>
</evidence>
<evidence type="ECO:0000259" key="1">
    <source>
        <dbReference type="Pfam" id="PF12867"/>
    </source>
</evidence>
<sequence length="163" mass="18416">MSQNRVESLVWQWDHIWEREEWIVPVSTVLEGIPAAAAACTPQGGGNSIWGTLLHMNFHNERRLLRLNGVELGPPTISNEETFQGSVDPEDEAEWQALVNRAKRVASELRASLGRLTEEQLDAPYVRSGLTLGQELLNWIMHDAYHAGQIVLIRKQLGVWRNA</sequence>
<keyword evidence="3" id="KW-1185">Reference proteome</keyword>
<dbReference type="Proteomes" id="UP001260980">
    <property type="component" value="Unassembled WGS sequence"/>
</dbReference>
<dbReference type="InterPro" id="IPR024775">
    <property type="entry name" value="DinB-like"/>
</dbReference>
<evidence type="ECO:0000313" key="2">
    <source>
        <dbReference type="EMBL" id="MDU0206475.1"/>
    </source>
</evidence>
<dbReference type="EMBL" id="JAWCUD010000027">
    <property type="protein sequence ID" value="MDU0206475.1"/>
    <property type="molecule type" value="Genomic_DNA"/>
</dbReference>
<dbReference type="SUPFAM" id="SSF109854">
    <property type="entry name" value="DinB/YfiT-like putative metalloenzymes"/>
    <property type="match status" value="1"/>
</dbReference>
<proteinExistence type="predicted"/>
<feature type="domain" description="DinB-like" evidence="1">
    <location>
        <begin position="28"/>
        <end position="150"/>
    </location>
</feature>
<protein>
    <submittedName>
        <fullName evidence="2">DinB family protein</fullName>
    </submittedName>
</protein>
<comment type="caution">
    <text evidence="2">The sequence shown here is derived from an EMBL/GenBank/DDBJ whole genome shotgun (WGS) entry which is preliminary data.</text>
</comment>
<name>A0ABU3RQ99_9BACL</name>
<organism evidence="2 3">
    <name type="scientific">Paenibacillus violae</name>
    <dbReference type="NCBI Taxonomy" id="3077234"/>
    <lineage>
        <taxon>Bacteria</taxon>
        <taxon>Bacillati</taxon>
        <taxon>Bacillota</taxon>
        <taxon>Bacilli</taxon>
        <taxon>Bacillales</taxon>
        <taxon>Paenibacillaceae</taxon>
        <taxon>Paenibacillus</taxon>
    </lineage>
</organism>
<dbReference type="InterPro" id="IPR034660">
    <property type="entry name" value="DinB/YfiT-like"/>
</dbReference>
<accession>A0ABU3RQ99</accession>